<dbReference type="EMBL" id="WNWW01000903">
    <property type="protein sequence ID" value="KAF3420993.1"/>
    <property type="molecule type" value="Genomic_DNA"/>
</dbReference>
<proteinExistence type="predicted"/>
<keyword evidence="3" id="KW-1185">Reference proteome</keyword>
<feature type="region of interest" description="Disordered" evidence="1">
    <location>
        <begin position="1"/>
        <end position="30"/>
    </location>
</feature>
<organism evidence="2 3">
    <name type="scientific">Frieseomelitta varia</name>
    <dbReference type="NCBI Taxonomy" id="561572"/>
    <lineage>
        <taxon>Eukaryota</taxon>
        <taxon>Metazoa</taxon>
        <taxon>Ecdysozoa</taxon>
        <taxon>Arthropoda</taxon>
        <taxon>Hexapoda</taxon>
        <taxon>Insecta</taxon>
        <taxon>Pterygota</taxon>
        <taxon>Neoptera</taxon>
        <taxon>Endopterygota</taxon>
        <taxon>Hymenoptera</taxon>
        <taxon>Apocrita</taxon>
        <taxon>Aculeata</taxon>
        <taxon>Apoidea</taxon>
        <taxon>Anthophila</taxon>
        <taxon>Apidae</taxon>
        <taxon>Frieseomelitta</taxon>
    </lineage>
</organism>
<comment type="caution">
    <text evidence="2">The sequence shown here is derived from an EMBL/GenBank/DDBJ whole genome shotgun (WGS) entry which is preliminary data.</text>
</comment>
<accession>A0A833S5N3</accession>
<gene>
    <name evidence="2" type="ORF">E2986_05823</name>
</gene>
<name>A0A833S5N3_9HYME</name>
<protein>
    <submittedName>
        <fullName evidence="2">Uncharacterized protein</fullName>
    </submittedName>
</protein>
<dbReference type="Proteomes" id="UP000655588">
    <property type="component" value="Unassembled WGS sequence"/>
</dbReference>
<dbReference type="AlphaFoldDB" id="A0A833S5N3"/>
<feature type="region of interest" description="Disordered" evidence="1">
    <location>
        <begin position="205"/>
        <end position="249"/>
    </location>
</feature>
<reference evidence="2" key="1">
    <citation type="submission" date="2019-11" db="EMBL/GenBank/DDBJ databases">
        <title>The nuclear and mitochondrial genomes of Frieseomelitta varia - a highly eusocial stingless bee (Meliponini) with a permanently sterile worker caste.</title>
        <authorList>
            <person name="Freitas F.C.P."/>
            <person name="Lourenco A.P."/>
            <person name="Nunes F.M.F."/>
            <person name="Paschoal A.R."/>
            <person name="Abreu F.C.P."/>
            <person name="Barbin F.O."/>
            <person name="Bataglia L."/>
            <person name="Cardoso-Junior C.A.M."/>
            <person name="Cervoni M.S."/>
            <person name="Silva S.R."/>
            <person name="Dalarmi F."/>
            <person name="Del Lama M.A."/>
            <person name="Depintor T.S."/>
            <person name="Ferreira K.M."/>
            <person name="Goria P.S."/>
            <person name="Jaskot M.C."/>
            <person name="Lago D.C."/>
            <person name="Luna-Lucena D."/>
            <person name="Moda L.M."/>
            <person name="Nascimento L."/>
            <person name="Pedrino M."/>
            <person name="Rabico F.O."/>
            <person name="Sanches F.C."/>
            <person name="Santos D.E."/>
            <person name="Santos C.G."/>
            <person name="Vieira J."/>
            <person name="Lopes T.F."/>
            <person name="Barchuk A.R."/>
            <person name="Hartfelder K."/>
            <person name="Simoes Z.L.P."/>
            <person name="Bitondi M.M.G."/>
            <person name="Pinheiro D.G."/>
        </authorList>
    </citation>
    <scope>NUCLEOTIDE SEQUENCE</scope>
    <source>
        <strain evidence="2">USP_RPSP 00005682</strain>
        <tissue evidence="2">Whole individual</tissue>
    </source>
</reference>
<sequence length="249" mass="27605">MQQGSVGDGDSAPNSKNSPRNPCPSDADGQVRVKVEAPESTEAFDVKREPQDEYHALHHDYHYDKKPIVPPPTKLDGNIEIISQCQTPHQSYQPRPVTTGLLNSYGFPHFYGPSAMLPASFHGARPDRPIGKIDEREHEQERYRVPVSSVATSDSVYLHDSHRYEIGDYHGKGYSGMSYAAFRPAMQQRTAVYSSHHNNSGYTAAQYHNRKRKWSGAALRGMPPSMPPNVGKRSPPTPAGRGETSAEIP</sequence>
<evidence type="ECO:0000313" key="3">
    <source>
        <dbReference type="Proteomes" id="UP000655588"/>
    </source>
</evidence>
<evidence type="ECO:0000313" key="2">
    <source>
        <dbReference type="EMBL" id="KAF3420993.1"/>
    </source>
</evidence>
<evidence type="ECO:0000256" key="1">
    <source>
        <dbReference type="SAM" id="MobiDB-lite"/>
    </source>
</evidence>